<evidence type="ECO:0008006" key="2">
    <source>
        <dbReference type="Google" id="ProtNLM"/>
    </source>
</evidence>
<dbReference type="KEGG" id="shg:Sph21_1804"/>
<sequence>MIMPNINPLLFRTTFIALFISSFLSLSTVAQVQVGAYYFGGWSEKIPNHITPALKNEFKDREPIWGYITNTQKIVDEQIVQAANAGLSFFSFCWYYYHEKRYNDRELNMPITRYLQSPYKNKLKFCFMVANHGEVKIGPVQFPIVKDLWLNAFKDPQYLQVNGKPLLIFFEFYSLLKEFGSAPKIRAAFDDLRAEAVRAGLKGVTIAICAGPQEEIKKLEESGFDLITGYNYHSSGFARGVQANPITNMQQAEQKIWSTFPKLTKIPYMPVVTLGWDPRPWSNDGNKYLEKPYYKGYSANSVMKSVSNGIRWINRNSHNTTKEKILLLYAWNENGEGAWLTPGKTGFTPLKGVTRALGLKSVN</sequence>
<proteinExistence type="predicted"/>
<gene>
    <name evidence="1" type="ordered locus">Sph21_1804</name>
</gene>
<reference evidence="1" key="1">
    <citation type="submission" date="2011-03" db="EMBL/GenBank/DDBJ databases">
        <title>Complete sequence of Sphingobacterium sp. 21.</title>
        <authorList>
            <consortium name="US DOE Joint Genome Institute"/>
            <person name="Lucas S."/>
            <person name="Copeland A."/>
            <person name="Lapidus A."/>
            <person name="Cheng J.-F."/>
            <person name="Goodwin L."/>
            <person name="Pitluck S."/>
            <person name="Davenport K."/>
            <person name="Detter J.C."/>
            <person name="Han C."/>
            <person name="Tapia R."/>
            <person name="Land M."/>
            <person name="Hauser L."/>
            <person name="Kyrpides N."/>
            <person name="Ivanova N."/>
            <person name="Ovchinnikova G."/>
            <person name="Pagani I."/>
            <person name="Siebers A.K."/>
            <person name="Allgaier M."/>
            <person name="Thelen M.P."/>
            <person name="Hugenholtz P."/>
            <person name="Woyke T."/>
        </authorList>
    </citation>
    <scope>NUCLEOTIDE SEQUENCE</scope>
    <source>
        <strain evidence="1">21</strain>
    </source>
</reference>
<dbReference type="Pfam" id="PF14307">
    <property type="entry name" value="Glyco_tran_WbsX"/>
    <property type="match status" value="1"/>
</dbReference>
<dbReference type="eggNOG" id="COG1216">
    <property type="taxonomic scope" value="Bacteria"/>
</dbReference>
<dbReference type="HOGENOM" id="CLU_725279_0_0_10"/>
<name>F4C894_SPHS2</name>
<organism evidence="1">
    <name type="scientific">Sphingobacterium sp. (strain 21)</name>
    <dbReference type="NCBI Taxonomy" id="743722"/>
    <lineage>
        <taxon>Bacteria</taxon>
        <taxon>Pseudomonadati</taxon>
        <taxon>Bacteroidota</taxon>
        <taxon>Sphingobacteriia</taxon>
        <taxon>Sphingobacteriales</taxon>
        <taxon>Sphingobacteriaceae</taxon>
        <taxon>Sphingobacterium</taxon>
    </lineage>
</organism>
<dbReference type="PANTHER" id="PTHR41244">
    <property type="entry name" value="RHAMNAN SYNTHESIS F"/>
    <property type="match status" value="1"/>
</dbReference>
<dbReference type="EMBL" id="CP002584">
    <property type="protein sequence ID" value="ADZ78366.1"/>
    <property type="molecule type" value="Genomic_DNA"/>
</dbReference>
<evidence type="ECO:0000313" key="1">
    <source>
        <dbReference type="EMBL" id="ADZ78366.1"/>
    </source>
</evidence>
<accession>F4C894</accession>
<dbReference type="InterPro" id="IPR032719">
    <property type="entry name" value="WbsX"/>
</dbReference>
<dbReference type="PATRIC" id="fig|743722.3.peg.1929"/>
<dbReference type="AlphaFoldDB" id="F4C894"/>
<dbReference type="Gene3D" id="3.20.20.80">
    <property type="entry name" value="Glycosidases"/>
    <property type="match status" value="1"/>
</dbReference>
<dbReference type="STRING" id="743722.Sph21_1804"/>
<protein>
    <recommendedName>
        <fullName evidence="2">Glycosyltransferase WbsX</fullName>
    </recommendedName>
</protein>
<dbReference type="PANTHER" id="PTHR41244:SF1">
    <property type="entry name" value="GLYCOSYLTRANSFERASE"/>
    <property type="match status" value="1"/>
</dbReference>